<reference evidence="2 3" key="2">
    <citation type="submission" date="2018-11" db="EMBL/GenBank/DDBJ databases">
        <authorList>
            <consortium name="Pathogen Informatics"/>
        </authorList>
    </citation>
    <scope>NUCLEOTIDE SEQUENCE [LARGE SCALE GENOMIC DNA]</scope>
    <source>
        <strain evidence="2 3">MHpl1</strain>
    </source>
</reference>
<feature type="domain" description="TAR DNA-binding protein 43 N-terminal" evidence="1">
    <location>
        <begin position="37"/>
        <end position="109"/>
    </location>
</feature>
<dbReference type="WBParaSite" id="HPLM_0001803401-mRNA-1">
    <property type="protein sequence ID" value="HPLM_0001803401-mRNA-1"/>
    <property type="gene ID" value="HPLM_0001803401"/>
</dbReference>
<dbReference type="OrthoDB" id="2020831at2759"/>
<evidence type="ECO:0000313" key="3">
    <source>
        <dbReference type="Proteomes" id="UP000268014"/>
    </source>
</evidence>
<evidence type="ECO:0000259" key="1">
    <source>
        <dbReference type="Pfam" id="PF18694"/>
    </source>
</evidence>
<evidence type="ECO:0000313" key="2">
    <source>
        <dbReference type="EMBL" id="VDO68424.1"/>
    </source>
</evidence>
<dbReference type="Pfam" id="PF18694">
    <property type="entry name" value="TDP-43_N"/>
    <property type="match status" value="1"/>
</dbReference>
<reference evidence="4" key="1">
    <citation type="submission" date="2017-02" db="UniProtKB">
        <authorList>
            <consortium name="WormBaseParasite"/>
        </authorList>
    </citation>
    <scope>IDENTIFICATION</scope>
</reference>
<keyword evidence="3" id="KW-1185">Reference proteome</keyword>
<dbReference type="AlphaFoldDB" id="A0A0N4X154"/>
<gene>
    <name evidence="2" type="ORF">HPLM_LOCUS18026</name>
</gene>
<dbReference type="CDD" id="cd19609">
    <property type="entry name" value="NTD_TDP-43"/>
    <property type="match status" value="1"/>
</dbReference>
<dbReference type="OMA" id="FMDVKLK"/>
<proteinExistence type="predicted"/>
<dbReference type="STRING" id="6290.A0A0N4X154"/>
<dbReference type="EMBL" id="UZAF01020290">
    <property type="protein sequence ID" value="VDO68424.1"/>
    <property type="molecule type" value="Genomic_DNA"/>
</dbReference>
<evidence type="ECO:0000313" key="4">
    <source>
        <dbReference type="WBParaSite" id="HPLM_0001803401-mRNA-1"/>
    </source>
</evidence>
<protein>
    <submittedName>
        <fullName evidence="4">TDP43_N domain-containing protein</fullName>
    </submittedName>
</protein>
<dbReference type="InterPro" id="IPR041105">
    <property type="entry name" value="TDP-43_N"/>
</dbReference>
<organism evidence="4">
    <name type="scientific">Haemonchus placei</name>
    <name type="common">Barber's pole worm</name>
    <dbReference type="NCBI Taxonomy" id="6290"/>
    <lineage>
        <taxon>Eukaryota</taxon>
        <taxon>Metazoa</taxon>
        <taxon>Ecdysozoa</taxon>
        <taxon>Nematoda</taxon>
        <taxon>Chromadorea</taxon>
        <taxon>Rhabditida</taxon>
        <taxon>Rhabditina</taxon>
        <taxon>Rhabditomorpha</taxon>
        <taxon>Strongyloidea</taxon>
        <taxon>Trichostrongylidae</taxon>
        <taxon>Haemonchus</taxon>
    </lineage>
</organism>
<name>A0A0N4X154_HAEPC</name>
<dbReference type="Proteomes" id="UP000268014">
    <property type="component" value="Unassembled WGS sequence"/>
</dbReference>
<accession>A0A0N4X154</accession>
<sequence>MSELINSAGEKGAHIKAVEMDTEPLGNGNGIPFSEFVVVSDSKSDPMELPTAQDNSLSMATLQGAYPGATGMKYKNPKTGALRAVEVDSSGTKLLPPLDGWDDKVFMVITSNTRAERGLEISCL</sequence>